<dbReference type="InterPro" id="IPR005844">
    <property type="entry name" value="A-D-PHexomutase_a/b/a-I"/>
</dbReference>
<dbReference type="InterPro" id="IPR016055">
    <property type="entry name" value="A-D-PHexomutase_a/b/a-I/II/III"/>
</dbReference>
<dbReference type="CDD" id="cd03089">
    <property type="entry name" value="PMM_PGM"/>
    <property type="match status" value="1"/>
</dbReference>
<evidence type="ECO:0000259" key="13">
    <source>
        <dbReference type="Pfam" id="PF02878"/>
    </source>
</evidence>
<dbReference type="SUPFAM" id="SSF53738">
    <property type="entry name" value="Phosphoglucomutase, first 3 domains"/>
    <property type="match status" value="2"/>
</dbReference>
<dbReference type="STRING" id="158822.LH23_20685"/>
<keyword evidence="10 15" id="KW-0413">Isomerase</keyword>
<name>A0A2X3IFZ2_9ENTR</name>
<evidence type="ECO:0000259" key="14">
    <source>
        <dbReference type="Pfam" id="PF02879"/>
    </source>
</evidence>
<protein>
    <recommendedName>
        <fullName evidence="6">Phosphomannomutase</fullName>
        <ecNumber evidence="5">5.4.2.8</ecNumber>
    </recommendedName>
</protein>
<organism evidence="15 16">
    <name type="scientific">Cedecea neteri</name>
    <dbReference type="NCBI Taxonomy" id="158822"/>
    <lineage>
        <taxon>Bacteria</taxon>
        <taxon>Pseudomonadati</taxon>
        <taxon>Pseudomonadota</taxon>
        <taxon>Gammaproteobacteria</taxon>
        <taxon>Enterobacterales</taxon>
        <taxon>Enterobacteriaceae</taxon>
        <taxon>Cedecea</taxon>
    </lineage>
</organism>
<keyword evidence="9 11" id="KW-0460">Magnesium</keyword>
<evidence type="ECO:0000256" key="5">
    <source>
        <dbReference type="ARBA" id="ARBA00012730"/>
    </source>
</evidence>
<accession>A0A2X3IFZ2</accession>
<feature type="domain" description="Alpha-D-phosphohexomutase alpha/beta/alpha" evidence="13">
    <location>
        <begin position="7"/>
        <end position="130"/>
    </location>
</feature>
<dbReference type="InterPro" id="IPR005841">
    <property type="entry name" value="Alpha-D-phosphohexomutase_SF"/>
</dbReference>
<comment type="pathway">
    <text evidence="3">Nucleotide-sugar biosynthesis; GDP-alpha-D-mannose biosynthesis; alpha-D-mannose 1-phosphate from D-fructose 6-phosphate: step 2/2.</text>
</comment>
<dbReference type="InterPro" id="IPR005845">
    <property type="entry name" value="A-D-PHexomutase_a/b/a-II"/>
</dbReference>
<evidence type="ECO:0000256" key="8">
    <source>
        <dbReference type="ARBA" id="ARBA00022723"/>
    </source>
</evidence>
<evidence type="ECO:0000256" key="12">
    <source>
        <dbReference type="SAM" id="MobiDB-lite"/>
    </source>
</evidence>
<dbReference type="EMBL" id="UAVU01000007">
    <property type="protein sequence ID" value="SQC91392.1"/>
    <property type="molecule type" value="Genomic_DNA"/>
</dbReference>
<proteinExistence type="inferred from homology"/>
<dbReference type="Pfam" id="PF02879">
    <property type="entry name" value="PGM_PMM_II"/>
    <property type="match status" value="1"/>
</dbReference>
<reference evidence="15 16" key="1">
    <citation type="submission" date="2018-06" db="EMBL/GenBank/DDBJ databases">
        <authorList>
            <consortium name="Pathogen Informatics"/>
            <person name="Doyle S."/>
        </authorList>
    </citation>
    <scope>NUCLEOTIDE SEQUENCE [LARGE SCALE GENOMIC DNA]</scope>
    <source>
        <strain evidence="15 16">NCTC12120</strain>
    </source>
</reference>
<evidence type="ECO:0000256" key="4">
    <source>
        <dbReference type="ARBA" id="ARBA00010231"/>
    </source>
</evidence>
<dbReference type="PANTHER" id="PTHR43771:SF1">
    <property type="entry name" value="PHOSPHOMANNOMUTASE"/>
    <property type="match status" value="1"/>
</dbReference>
<comment type="cofactor">
    <cofactor evidence="2">
        <name>Mg(2+)</name>
        <dbReference type="ChEBI" id="CHEBI:18420"/>
    </cofactor>
</comment>
<evidence type="ECO:0000256" key="3">
    <source>
        <dbReference type="ARBA" id="ARBA00004699"/>
    </source>
</evidence>
<dbReference type="Gene3D" id="3.40.120.10">
    <property type="entry name" value="Alpha-D-Glucose-1,6-Bisphosphate, subunit A, domain 3"/>
    <property type="match status" value="3"/>
</dbReference>
<evidence type="ECO:0000256" key="1">
    <source>
        <dbReference type="ARBA" id="ARBA00000586"/>
    </source>
</evidence>
<feature type="domain" description="Alpha-D-phosphohexomutase alpha/beta/alpha" evidence="14">
    <location>
        <begin position="153"/>
        <end position="258"/>
    </location>
</feature>
<dbReference type="PANTHER" id="PTHR43771">
    <property type="entry name" value="PHOSPHOMANNOMUTASE"/>
    <property type="match status" value="1"/>
</dbReference>
<evidence type="ECO:0000313" key="16">
    <source>
        <dbReference type="Proteomes" id="UP000251197"/>
    </source>
</evidence>
<feature type="compositionally biased region" description="Gly residues" evidence="12">
    <location>
        <begin position="365"/>
        <end position="375"/>
    </location>
</feature>
<dbReference type="Proteomes" id="UP000251197">
    <property type="component" value="Unassembled WGS sequence"/>
</dbReference>
<gene>
    <name evidence="15" type="primary">algC</name>
    <name evidence="15" type="ORF">NCTC12120_04548</name>
</gene>
<evidence type="ECO:0000256" key="11">
    <source>
        <dbReference type="RuleBase" id="RU004326"/>
    </source>
</evidence>
<comment type="catalytic activity">
    <reaction evidence="1">
        <text>alpha-D-mannose 1-phosphate = D-mannose 6-phosphate</text>
        <dbReference type="Rhea" id="RHEA:11140"/>
        <dbReference type="ChEBI" id="CHEBI:58409"/>
        <dbReference type="ChEBI" id="CHEBI:58735"/>
        <dbReference type="EC" id="5.4.2.8"/>
    </reaction>
</comment>
<keyword evidence="7" id="KW-0597">Phosphoprotein</keyword>
<comment type="similarity">
    <text evidence="4 11">Belongs to the phosphohexose mutase family.</text>
</comment>
<sequence>MQQLTCFKAYDIRGRLGDELNEDIAWRIGRAYGEYLKPKTIVLGGDVRLTSESLKQALARGLQDAGVDVLDIGLSGTEEIYFATWHLNVDGGIEVTASHNPMDYNGMKLVRQGARPISGDTGLRDVQRLAEANDFPPVNEAARGSYQRVSVVEAYLDHLFSYINVGHIKPLKLVVNSGNGAAGPIVDAIEARFKALDVPLTFVKVHNTPDGNFPNGIPNPLLPECRADTSHAVIEHGADMGIAFDGDFDRCFLFDEKGQFIEGYYIVGLLAAAFLEKQPGAKIIHDPRLAWNTVDIVERAGGQTGDVENRACVYQRAHARRGRHLRRRDERAPLLPRLCLLRQRDDPMATGDRTALPEGQNAGRTGAGPHGGVAGQRGDQQQAGNAGRGH</sequence>
<dbReference type="AlphaFoldDB" id="A0A2X3IFZ2"/>
<dbReference type="EC" id="5.4.2.8" evidence="5"/>
<evidence type="ECO:0000256" key="9">
    <source>
        <dbReference type="ARBA" id="ARBA00022842"/>
    </source>
</evidence>
<dbReference type="PRINTS" id="PR00509">
    <property type="entry name" value="PGMPMM"/>
</dbReference>
<evidence type="ECO:0000256" key="7">
    <source>
        <dbReference type="ARBA" id="ARBA00022553"/>
    </source>
</evidence>
<dbReference type="GO" id="GO:0004615">
    <property type="term" value="F:phosphomannomutase activity"/>
    <property type="evidence" value="ECO:0007669"/>
    <property type="project" value="UniProtKB-EC"/>
</dbReference>
<feature type="region of interest" description="Disordered" evidence="12">
    <location>
        <begin position="346"/>
        <end position="390"/>
    </location>
</feature>
<evidence type="ECO:0000256" key="10">
    <source>
        <dbReference type="ARBA" id="ARBA00023235"/>
    </source>
</evidence>
<keyword evidence="8 11" id="KW-0479">Metal-binding</keyword>
<dbReference type="Pfam" id="PF02878">
    <property type="entry name" value="PGM_PMM_I"/>
    <property type="match status" value="1"/>
</dbReference>
<evidence type="ECO:0000256" key="2">
    <source>
        <dbReference type="ARBA" id="ARBA00001946"/>
    </source>
</evidence>
<evidence type="ECO:0000256" key="6">
    <source>
        <dbReference type="ARBA" id="ARBA00021706"/>
    </source>
</evidence>
<dbReference type="PROSITE" id="PS00710">
    <property type="entry name" value="PGM_PMM"/>
    <property type="match status" value="1"/>
</dbReference>
<dbReference type="GO" id="GO:0005975">
    <property type="term" value="P:carbohydrate metabolic process"/>
    <property type="evidence" value="ECO:0007669"/>
    <property type="project" value="InterPro"/>
</dbReference>
<evidence type="ECO:0000313" key="15">
    <source>
        <dbReference type="EMBL" id="SQC91392.1"/>
    </source>
</evidence>
<dbReference type="GO" id="GO:0000287">
    <property type="term" value="F:magnesium ion binding"/>
    <property type="evidence" value="ECO:0007669"/>
    <property type="project" value="InterPro"/>
</dbReference>
<dbReference type="InterPro" id="IPR016066">
    <property type="entry name" value="A-D-PHexomutase_CS"/>
</dbReference>